<accession>A0ABY2SWJ6</accession>
<dbReference type="InterPro" id="IPR021242">
    <property type="entry name" value="DUF2799"/>
</dbReference>
<evidence type="ECO:0000256" key="1">
    <source>
        <dbReference type="SAM" id="SignalP"/>
    </source>
</evidence>
<feature type="signal peptide" evidence="1">
    <location>
        <begin position="1"/>
        <end position="20"/>
    </location>
</feature>
<dbReference type="EMBL" id="SZPQ01000001">
    <property type="protein sequence ID" value="TKI08902.1"/>
    <property type="molecule type" value="Genomic_DNA"/>
</dbReference>
<feature type="chain" id="PRO_5045306093" evidence="1">
    <location>
        <begin position="21"/>
        <end position="126"/>
    </location>
</feature>
<dbReference type="PROSITE" id="PS51257">
    <property type="entry name" value="PROKAR_LIPOPROTEIN"/>
    <property type="match status" value="1"/>
</dbReference>
<protein>
    <submittedName>
        <fullName evidence="2">DUF2799 domain-containing protein</fullName>
    </submittedName>
</protein>
<dbReference type="Proteomes" id="UP000305202">
    <property type="component" value="Unassembled WGS sequence"/>
</dbReference>
<reference evidence="2 3" key="1">
    <citation type="submission" date="2019-04" db="EMBL/GenBank/DDBJ databases">
        <authorList>
            <person name="Li M."/>
            <person name="Gao C."/>
        </authorList>
    </citation>
    <scope>NUCLEOTIDE SEQUENCE [LARGE SCALE GENOMIC DNA]</scope>
    <source>
        <strain evidence="2 3">BGMRC 2031</strain>
    </source>
</reference>
<sequence>MFRKIAVLCGLLFLLGGCGSSDPLPSGGTRAASPWYQAGYRDALAGKAVRDNDTLAEWYGNPQVDRDQYLKGYDAGQMDFCRPQTLKRWGEQHRNFPASCDGVPDAEHLKRAWQDGIDHIDPVIAP</sequence>
<dbReference type="Pfam" id="PF10973">
    <property type="entry name" value="DUF2799"/>
    <property type="match status" value="1"/>
</dbReference>
<keyword evidence="3" id="KW-1185">Reference proteome</keyword>
<dbReference type="RefSeq" id="WP_136988263.1">
    <property type="nucleotide sequence ID" value="NZ_SZPQ01000001.1"/>
</dbReference>
<gene>
    <name evidence="2" type="ORF">FCN80_02340</name>
</gene>
<organism evidence="2 3">
    <name type="scientific">Martelella alba</name>
    <dbReference type="NCBI Taxonomy" id="2590451"/>
    <lineage>
        <taxon>Bacteria</taxon>
        <taxon>Pseudomonadati</taxon>
        <taxon>Pseudomonadota</taxon>
        <taxon>Alphaproteobacteria</taxon>
        <taxon>Hyphomicrobiales</taxon>
        <taxon>Aurantimonadaceae</taxon>
        <taxon>Martelella</taxon>
    </lineage>
</organism>
<dbReference type="NCBIfam" id="NF008518">
    <property type="entry name" value="PRK11443.1"/>
    <property type="match status" value="1"/>
</dbReference>
<keyword evidence="1" id="KW-0732">Signal</keyword>
<evidence type="ECO:0000313" key="2">
    <source>
        <dbReference type="EMBL" id="TKI08902.1"/>
    </source>
</evidence>
<evidence type="ECO:0000313" key="3">
    <source>
        <dbReference type="Proteomes" id="UP000305202"/>
    </source>
</evidence>
<name>A0ABY2SWJ6_9HYPH</name>
<comment type="caution">
    <text evidence="2">The sequence shown here is derived from an EMBL/GenBank/DDBJ whole genome shotgun (WGS) entry which is preliminary data.</text>
</comment>
<proteinExistence type="predicted"/>